<evidence type="ECO:0000256" key="1">
    <source>
        <dbReference type="SAM" id="MobiDB-lite"/>
    </source>
</evidence>
<feature type="compositionally biased region" description="Basic and acidic residues" evidence="1">
    <location>
        <begin position="35"/>
        <end position="49"/>
    </location>
</feature>
<protein>
    <submittedName>
        <fullName evidence="3">Uncharacterized protein</fullName>
    </submittedName>
</protein>
<dbReference type="AlphaFoldDB" id="A0A915KX17"/>
<accession>A0A915KX17</accession>
<evidence type="ECO:0000313" key="3">
    <source>
        <dbReference type="WBParaSite" id="nRc.2.0.1.t43009-RA"/>
    </source>
</evidence>
<sequence>MMVNTKENLLNADQVSYTDYTKSKRFSIHKHIQNDITKRKKEEMKDARKTRNYSVYDRV</sequence>
<dbReference type="WBParaSite" id="nRc.2.0.1.t43009-RA">
    <property type="protein sequence ID" value="nRc.2.0.1.t43009-RA"/>
    <property type="gene ID" value="nRc.2.0.1.g43009"/>
</dbReference>
<reference evidence="3" key="1">
    <citation type="submission" date="2022-11" db="UniProtKB">
        <authorList>
            <consortium name="WormBaseParasite"/>
        </authorList>
    </citation>
    <scope>IDENTIFICATION</scope>
</reference>
<evidence type="ECO:0000313" key="2">
    <source>
        <dbReference type="Proteomes" id="UP000887565"/>
    </source>
</evidence>
<organism evidence="2 3">
    <name type="scientific">Romanomermis culicivorax</name>
    <name type="common">Nematode worm</name>
    <dbReference type="NCBI Taxonomy" id="13658"/>
    <lineage>
        <taxon>Eukaryota</taxon>
        <taxon>Metazoa</taxon>
        <taxon>Ecdysozoa</taxon>
        <taxon>Nematoda</taxon>
        <taxon>Enoplea</taxon>
        <taxon>Dorylaimia</taxon>
        <taxon>Mermithida</taxon>
        <taxon>Mermithoidea</taxon>
        <taxon>Mermithidae</taxon>
        <taxon>Romanomermis</taxon>
    </lineage>
</organism>
<keyword evidence="2" id="KW-1185">Reference proteome</keyword>
<name>A0A915KX17_ROMCU</name>
<feature type="region of interest" description="Disordered" evidence="1">
    <location>
        <begin position="35"/>
        <end position="59"/>
    </location>
</feature>
<dbReference type="Proteomes" id="UP000887565">
    <property type="component" value="Unplaced"/>
</dbReference>
<proteinExistence type="predicted"/>